<organism evidence="6 7">
    <name type="scientific">Microcaecilia unicolor</name>
    <dbReference type="NCBI Taxonomy" id="1415580"/>
    <lineage>
        <taxon>Eukaryota</taxon>
        <taxon>Metazoa</taxon>
        <taxon>Chordata</taxon>
        <taxon>Craniata</taxon>
        <taxon>Vertebrata</taxon>
        <taxon>Euteleostomi</taxon>
        <taxon>Amphibia</taxon>
        <taxon>Gymnophiona</taxon>
        <taxon>Siphonopidae</taxon>
        <taxon>Microcaecilia</taxon>
    </lineage>
</organism>
<keyword evidence="6" id="KW-1185">Reference proteome</keyword>
<feature type="region of interest" description="Disordered" evidence="4">
    <location>
        <begin position="155"/>
        <end position="183"/>
    </location>
</feature>
<dbReference type="Pfam" id="PF12012">
    <property type="entry name" value="DUF3504"/>
    <property type="match status" value="1"/>
</dbReference>
<proteinExistence type="predicted"/>
<evidence type="ECO:0000259" key="5">
    <source>
        <dbReference type="Pfam" id="PF12012"/>
    </source>
</evidence>
<evidence type="ECO:0000313" key="6">
    <source>
        <dbReference type="Proteomes" id="UP000515156"/>
    </source>
</evidence>
<feature type="region of interest" description="Disordered" evidence="4">
    <location>
        <begin position="84"/>
        <end position="110"/>
    </location>
</feature>
<keyword evidence="1" id="KW-1017">Isopeptide bond</keyword>
<keyword evidence="2" id="KW-0597">Phosphoprotein</keyword>
<dbReference type="InterPro" id="IPR021893">
    <property type="entry name" value="ZMYM2-like_C"/>
</dbReference>
<dbReference type="CTD" id="158405"/>
<reference evidence="7" key="1">
    <citation type="submission" date="2025-08" db="UniProtKB">
        <authorList>
            <consortium name="RefSeq"/>
        </authorList>
    </citation>
    <scope>IDENTIFICATION</scope>
</reference>
<protein>
    <submittedName>
        <fullName evidence="7">Uncharacterized protein KIAA1958 homolog</fullName>
    </submittedName>
</protein>
<accession>A0A6P7XAW6</accession>
<name>A0A6P7XAW6_9AMPH</name>
<dbReference type="RefSeq" id="XP_030049633.1">
    <property type="nucleotide sequence ID" value="XM_030193773.1"/>
</dbReference>
<gene>
    <name evidence="7" type="primary">KIAA1958</name>
</gene>
<dbReference type="PANTHER" id="PTHR46963:SF1">
    <property type="entry name" value="SIMILAR TO RIKEN CDNA E130308A19"/>
    <property type="match status" value="1"/>
</dbReference>
<evidence type="ECO:0000256" key="3">
    <source>
        <dbReference type="ARBA" id="ARBA00022843"/>
    </source>
</evidence>
<dbReference type="AlphaFoldDB" id="A0A6P7XAW6"/>
<dbReference type="PANTHER" id="PTHR46963">
    <property type="entry name" value="SIMILAR TO RIKEN CDNA E130308A19"/>
    <property type="match status" value="1"/>
</dbReference>
<dbReference type="FunCoup" id="A0A6P7XAW6">
    <property type="interactions" value="344"/>
</dbReference>
<evidence type="ECO:0000256" key="1">
    <source>
        <dbReference type="ARBA" id="ARBA00022499"/>
    </source>
</evidence>
<dbReference type="Proteomes" id="UP000515156">
    <property type="component" value="Chromosome 2"/>
</dbReference>
<evidence type="ECO:0000313" key="7">
    <source>
        <dbReference type="RefSeq" id="XP_030049633.1"/>
    </source>
</evidence>
<dbReference type="KEGG" id="muo:115463353"/>
<feature type="domain" description="ZMYM2-like/QRICH1 C-terminal" evidence="5">
    <location>
        <begin position="563"/>
        <end position="717"/>
    </location>
</feature>
<feature type="compositionally biased region" description="Polar residues" evidence="4">
    <location>
        <begin position="287"/>
        <end position="305"/>
    </location>
</feature>
<evidence type="ECO:0000256" key="2">
    <source>
        <dbReference type="ARBA" id="ARBA00022553"/>
    </source>
</evidence>
<sequence length="749" mass="82728">MEDCLHTSSENLSKLVSWAHSHGTICSLIPNLKHLLSEGSHGNLTAMWGCSAGHAYHWPLTATCRAGSQERVCFQDNRSFNSDSPSIIGIPSEAQTSPLDRYPGRSGKGKLDCNRTRDSCDFSYCSEPSELDETVEEYEDENTLFDMVCESSVTDEDSDFEHHAQRSPNVSRKRPGAGPSSALLGSVSQVIDESSSDVIVKKIKQEMPEDYYIVANAELTGGVDGPALSLTQMSKPKPPTPVGPSYVGTSKSTTLIAASLGPERELQNVSVSSPVAPRTAVPKPVRTSLTPPNRGSTSASDASQQITLQMPVSTSTSTTSQPISIPLSALQLPGQEEQVAVSEELLSPAAKLSASCEAARSPSISTEPEVSSSQQQPIIVPNLSSEATAQTLPDQDEVAAELNREQNEKTIRSTQTALRNFPYSTKLNKFPVFNFNDELKNLCISAVSPNTTKATLYALNVWRYWCMTKGLKEYMDFTKISAVKLNELLEDFYVTVKKTDGSDFLATSLHAIRRGLDRILKNAGAGFSITSSIFSSSSQKLKEKLRVLNKAGMSGARSRVIVYFSLSDEEEMWRTGCLGDESPVALLSTVVKYNSQYLNMRTLQEHADLMFGDIELLKDAQNRPFFARTDSVKREGRVNSSKVCYGQIYHEHSKGHKRCPYCLLYKYMYAHRPPTQVDAKSPFYLTARKEITGLDSVWYEEQRMGLRSLRGVVPKLAKKVKLEHCESYTFVSFTQAYRKFGPLNSYQLV</sequence>
<dbReference type="OrthoDB" id="5957988at2759"/>
<keyword evidence="3" id="KW-0832">Ubl conjugation</keyword>
<dbReference type="InterPro" id="IPR042838">
    <property type="entry name" value="KIAA1958"/>
</dbReference>
<dbReference type="InParanoid" id="A0A6P7XAW6"/>
<feature type="region of interest" description="Disordered" evidence="4">
    <location>
        <begin position="268"/>
        <end position="305"/>
    </location>
</feature>
<dbReference type="GeneID" id="115463353"/>
<evidence type="ECO:0000256" key="4">
    <source>
        <dbReference type="SAM" id="MobiDB-lite"/>
    </source>
</evidence>